<evidence type="ECO:0000256" key="6">
    <source>
        <dbReference type="ARBA" id="ARBA00022741"/>
    </source>
</evidence>
<evidence type="ECO:0000256" key="11">
    <source>
        <dbReference type="HAMAP-Rule" id="MF_00228"/>
    </source>
</evidence>
<accession>A0A0B2BPG2</accession>
<comment type="catalytic activity">
    <reaction evidence="1 11">
        <text>5-(2-hydroxyethyl)-4-methylthiazole + ATP = 4-methyl-5-(2-phosphooxyethyl)-thiazole + ADP + H(+)</text>
        <dbReference type="Rhea" id="RHEA:24212"/>
        <dbReference type="ChEBI" id="CHEBI:15378"/>
        <dbReference type="ChEBI" id="CHEBI:17957"/>
        <dbReference type="ChEBI" id="CHEBI:30616"/>
        <dbReference type="ChEBI" id="CHEBI:58296"/>
        <dbReference type="ChEBI" id="CHEBI:456216"/>
        <dbReference type="EC" id="2.7.1.50"/>
    </reaction>
</comment>
<evidence type="ECO:0000256" key="8">
    <source>
        <dbReference type="ARBA" id="ARBA00022840"/>
    </source>
</evidence>
<comment type="function">
    <text evidence="11">Catalyzes the phosphorylation of the hydroxyl group of 4-methyl-5-beta-hydroxyethylthiazole (THZ).</text>
</comment>
<feature type="binding site" evidence="11">
    <location>
        <position position="121"/>
    </location>
    <ligand>
        <name>ATP</name>
        <dbReference type="ChEBI" id="CHEBI:30616"/>
    </ligand>
</feature>
<comment type="similarity">
    <text evidence="11">Belongs to the Thz kinase family.</text>
</comment>
<evidence type="ECO:0000256" key="7">
    <source>
        <dbReference type="ARBA" id="ARBA00022777"/>
    </source>
</evidence>
<evidence type="ECO:0000256" key="4">
    <source>
        <dbReference type="ARBA" id="ARBA00022679"/>
    </source>
</evidence>
<keyword evidence="4 11" id="KW-0808">Transferase</keyword>
<dbReference type="SUPFAM" id="SSF53613">
    <property type="entry name" value="Ribokinase-like"/>
    <property type="match status" value="1"/>
</dbReference>
<dbReference type="UniPathway" id="UPA00060">
    <property type="reaction ID" value="UER00139"/>
</dbReference>
<dbReference type="RefSeq" id="WP_039340543.1">
    <property type="nucleotide sequence ID" value="NZ_PGEZ01000002.1"/>
</dbReference>
<dbReference type="GO" id="GO:0000287">
    <property type="term" value="F:magnesium ion binding"/>
    <property type="evidence" value="ECO:0007669"/>
    <property type="project" value="UniProtKB-UniRule"/>
</dbReference>
<dbReference type="Pfam" id="PF02110">
    <property type="entry name" value="HK"/>
    <property type="match status" value="1"/>
</dbReference>
<dbReference type="GO" id="GO:0009228">
    <property type="term" value="P:thiamine biosynthetic process"/>
    <property type="evidence" value="ECO:0007669"/>
    <property type="project" value="UniProtKB-KW"/>
</dbReference>
<organism evidence="12 13">
    <name type="scientific">Mumia flava</name>
    <dbReference type="NCBI Taxonomy" id="1348852"/>
    <lineage>
        <taxon>Bacteria</taxon>
        <taxon>Bacillati</taxon>
        <taxon>Actinomycetota</taxon>
        <taxon>Actinomycetes</taxon>
        <taxon>Propionibacteriales</taxon>
        <taxon>Nocardioidaceae</taxon>
        <taxon>Mumia</taxon>
    </lineage>
</organism>
<dbReference type="NCBIfam" id="NF006830">
    <property type="entry name" value="PRK09355.1"/>
    <property type="match status" value="1"/>
</dbReference>
<evidence type="ECO:0000256" key="10">
    <source>
        <dbReference type="ARBA" id="ARBA00022977"/>
    </source>
</evidence>
<dbReference type="GO" id="GO:0009229">
    <property type="term" value="P:thiamine diphosphate biosynthetic process"/>
    <property type="evidence" value="ECO:0007669"/>
    <property type="project" value="UniProtKB-UniRule"/>
</dbReference>
<keyword evidence="7 11" id="KW-0418">Kinase</keyword>
<proteinExistence type="inferred from homology"/>
<keyword evidence="6 11" id="KW-0547">Nucleotide-binding</keyword>
<evidence type="ECO:0000256" key="1">
    <source>
        <dbReference type="ARBA" id="ARBA00001771"/>
    </source>
</evidence>
<dbReference type="HAMAP" id="MF_00228">
    <property type="entry name" value="Thz_kinase"/>
    <property type="match status" value="1"/>
</dbReference>
<keyword evidence="10 11" id="KW-0784">Thiamine biosynthesis</keyword>
<dbReference type="GO" id="GO:0004417">
    <property type="term" value="F:hydroxyethylthiazole kinase activity"/>
    <property type="evidence" value="ECO:0007669"/>
    <property type="project" value="UniProtKB-UniRule"/>
</dbReference>
<sequence length="263" mass="26567">MLEPSTVAHVHTRLRETSPLVQVITNYVSMDIAANLLNAAGASPAMVHDAHESGEFARIAGAVVANIGTLSDPWVDGMLAAVAQAEADGTPWILDPVAVGATTFRRDTVDRLLEHNPAVIRGNASEILAIATSAGAGRGVDADAAVEDVRSDAEALASKLGTVVAMTGATDLVTDGTRSVTITGGDPRAPMITALGCSASALVAACCAVHDDALEASASALAILSAAVEKAGEKAEGPGSLRWRLLDALSTLSADEAAAVAAR</sequence>
<evidence type="ECO:0000256" key="5">
    <source>
        <dbReference type="ARBA" id="ARBA00022723"/>
    </source>
</evidence>
<dbReference type="EMBL" id="PGEZ01000002">
    <property type="protein sequence ID" value="PJJ54080.1"/>
    <property type="molecule type" value="Genomic_DNA"/>
</dbReference>
<gene>
    <name evidence="11" type="primary">thiM</name>
    <name evidence="12" type="ORF">CLV56_3584</name>
</gene>
<feature type="binding site" evidence="11">
    <location>
        <position position="194"/>
    </location>
    <ligand>
        <name>substrate</name>
    </ligand>
</feature>
<reference evidence="12 13" key="1">
    <citation type="submission" date="2017-11" db="EMBL/GenBank/DDBJ databases">
        <title>Genomic Encyclopedia of Archaeal and Bacterial Type Strains, Phase II (KMG-II): From Individual Species to Whole Genera.</title>
        <authorList>
            <person name="Goeker M."/>
        </authorList>
    </citation>
    <scope>NUCLEOTIDE SEQUENCE [LARGE SCALE GENOMIC DNA]</scope>
    <source>
        <strain evidence="12 13">DSM 27763</strain>
    </source>
</reference>
<evidence type="ECO:0000256" key="9">
    <source>
        <dbReference type="ARBA" id="ARBA00022842"/>
    </source>
</evidence>
<dbReference type="PRINTS" id="PR01099">
    <property type="entry name" value="HYETHTZKNASE"/>
</dbReference>
<dbReference type="GO" id="GO:0005524">
    <property type="term" value="F:ATP binding"/>
    <property type="evidence" value="ECO:0007669"/>
    <property type="project" value="UniProtKB-UniRule"/>
</dbReference>
<dbReference type="Gene3D" id="3.40.1190.20">
    <property type="match status" value="1"/>
</dbReference>
<comment type="cofactor">
    <cofactor evidence="2 11">
        <name>Mg(2+)</name>
        <dbReference type="ChEBI" id="CHEBI:18420"/>
    </cofactor>
</comment>
<dbReference type="OrthoDB" id="8909021at2"/>
<keyword evidence="13" id="KW-1185">Reference proteome</keyword>
<keyword evidence="5 11" id="KW-0479">Metal-binding</keyword>
<evidence type="ECO:0000313" key="13">
    <source>
        <dbReference type="Proteomes" id="UP000230842"/>
    </source>
</evidence>
<evidence type="ECO:0000256" key="2">
    <source>
        <dbReference type="ARBA" id="ARBA00001946"/>
    </source>
</evidence>
<protein>
    <recommendedName>
        <fullName evidence="11">Hydroxyethylthiazole kinase</fullName>
        <ecNumber evidence="11">2.7.1.50</ecNumber>
    </recommendedName>
    <alternativeName>
        <fullName evidence="11">4-methyl-5-beta-hydroxyethylthiazole kinase</fullName>
        <shortName evidence="11">TH kinase</shortName>
        <shortName evidence="11">Thz kinase</shortName>
    </alternativeName>
</protein>
<dbReference type="PIRSF" id="PIRSF000513">
    <property type="entry name" value="Thz_kinase"/>
    <property type="match status" value="1"/>
</dbReference>
<evidence type="ECO:0000256" key="3">
    <source>
        <dbReference type="ARBA" id="ARBA00004868"/>
    </source>
</evidence>
<feature type="binding site" evidence="11">
    <location>
        <position position="46"/>
    </location>
    <ligand>
        <name>substrate</name>
    </ligand>
</feature>
<dbReference type="Proteomes" id="UP000230842">
    <property type="component" value="Unassembled WGS sequence"/>
</dbReference>
<keyword evidence="8 11" id="KW-0067">ATP-binding</keyword>
<dbReference type="EC" id="2.7.1.50" evidence="11"/>
<evidence type="ECO:0000313" key="12">
    <source>
        <dbReference type="EMBL" id="PJJ54080.1"/>
    </source>
</evidence>
<comment type="pathway">
    <text evidence="3 11">Cofactor biosynthesis; thiamine diphosphate biosynthesis; 4-methyl-5-(2-phosphoethyl)-thiazole from 5-(2-hydroxyethyl)-4-methylthiazole: step 1/1.</text>
</comment>
<feature type="binding site" evidence="11">
    <location>
        <position position="167"/>
    </location>
    <ligand>
        <name>ATP</name>
        <dbReference type="ChEBI" id="CHEBI:30616"/>
    </ligand>
</feature>
<dbReference type="InterPro" id="IPR000417">
    <property type="entry name" value="Hyethyz_kinase"/>
</dbReference>
<name>A0A0B2BPG2_9ACTN</name>
<comment type="caution">
    <text evidence="12">The sequence shown here is derived from an EMBL/GenBank/DDBJ whole genome shotgun (WGS) entry which is preliminary data.</text>
</comment>
<dbReference type="InterPro" id="IPR029056">
    <property type="entry name" value="Ribokinase-like"/>
</dbReference>
<dbReference type="CDD" id="cd01170">
    <property type="entry name" value="THZ_kinase"/>
    <property type="match status" value="1"/>
</dbReference>
<keyword evidence="9 11" id="KW-0460">Magnesium</keyword>
<dbReference type="AlphaFoldDB" id="A0A0B2BPG2"/>